<dbReference type="RefSeq" id="WP_103461124.1">
    <property type="nucleotide sequence ID" value="NZ_PPXD01000020.1"/>
</dbReference>
<gene>
    <name evidence="2" type="ORF">C3B61_13275</name>
</gene>
<dbReference type="InterPro" id="IPR029068">
    <property type="entry name" value="Glyas_Bleomycin-R_OHBP_Dase"/>
</dbReference>
<feature type="region of interest" description="Disordered" evidence="1">
    <location>
        <begin position="230"/>
        <end position="256"/>
    </location>
</feature>
<dbReference type="Proteomes" id="UP000237340">
    <property type="component" value="Unassembled WGS sequence"/>
</dbReference>
<evidence type="ECO:0000313" key="2">
    <source>
        <dbReference type="EMBL" id="POH64411.1"/>
    </source>
</evidence>
<reference evidence="2 3" key="1">
    <citation type="submission" date="2018-01" db="EMBL/GenBank/DDBJ databases">
        <title>Cryobacterium sp. nov., from glaciers in China.</title>
        <authorList>
            <person name="Liu Q."/>
            <person name="Xin Y.-H."/>
        </authorList>
    </citation>
    <scope>NUCLEOTIDE SEQUENCE [LARGE SCALE GENOMIC DNA]</scope>
    <source>
        <strain evidence="2 3">TMN-42</strain>
    </source>
</reference>
<accession>A0A2S3ZDL0</accession>
<evidence type="ECO:0000256" key="1">
    <source>
        <dbReference type="SAM" id="MobiDB-lite"/>
    </source>
</evidence>
<dbReference type="AlphaFoldDB" id="A0A2S3ZDL0"/>
<organism evidence="2 3">
    <name type="scientific">Cryobacterium zongtaii</name>
    <dbReference type="NCBI Taxonomy" id="1259217"/>
    <lineage>
        <taxon>Bacteria</taxon>
        <taxon>Bacillati</taxon>
        <taxon>Actinomycetota</taxon>
        <taxon>Actinomycetes</taxon>
        <taxon>Micrococcales</taxon>
        <taxon>Microbacteriaceae</taxon>
        <taxon>Cryobacterium</taxon>
    </lineage>
</organism>
<evidence type="ECO:0008006" key="4">
    <source>
        <dbReference type="Google" id="ProtNLM"/>
    </source>
</evidence>
<dbReference type="Gene3D" id="3.10.180.10">
    <property type="entry name" value="2,3-Dihydroxybiphenyl 1,2-Dioxygenase, domain 1"/>
    <property type="match status" value="1"/>
</dbReference>
<comment type="caution">
    <text evidence="2">The sequence shown here is derived from an EMBL/GenBank/DDBJ whole genome shotgun (WGS) entry which is preliminary data.</text>
</comment>
<dbReference type="EMBL" id="PPXD01000020">
    <property type="protein sequence ID" value="POH64411.1"/>
    <property type="molecule type" value="Genomic_DNA"/>
</dbReference>
<name>A0A2S3ZDL0_9MICO</name>
<keyword evidence="3" id="KW-1185">Reference proteome</keyword>
<evidence type="ECO:0000313" key="3">
    <source>
        <dbReference type="Proteomes" id="UP000237340"/>
    </source>
</evidence>
<protein>
    <recommendedName>
        <fullName evidence="4">Glyoxalase</fullName>
    </recommendedName>
</protein>
<proteinExistence type="predicted"/>
<dbReference type="SUPFAM" id="SSF54593">
    <property type="entry name" value="Glyoxalase/Bleomycin resistance protein/Dihydroxybiphenyl dioxygenase"/>
    <property type="match status" value="1"/>
</dbReference>
<sequence>MTGERTYPVLPCADLDDALDFYTALGFTVTFHQRRPYPCAVVELDDIAIHLFAMDGFDPATSYGSAIITVAEPGERHEAFKAGLRERFGKVPIKGIPRLLPPRRKAGTATGFSVVDVGGNWLRFYRHGSSEDDPAERRSGFLRVIDVAARQGDSRGDDAQAIAVLDAGLARYPDAPPIEVFEALLYRAELRGRTGADPAPDLAIASALLAEHQLGADAERALTLAVEAELTTEQQNEMGKSGEDASGPNENDSPLV</sequence>